<keyword evidence="5 6" id="KW-0040">ANK repeat</keyword>
<dbReference type="PROSITE" id="PS50865">
    <property type="entry name" value="ZF_MYND_2"/>
    <property type="match status" value="1"/>
</dbReference>
<dbReference type="Proteomes" id="UP001054902">
    <property type="component" value="Unassembled WGS sequence"/>
</dbReference>
<evidence type="ECO:0000313" key="9">
    <source>
        <dbReference type="EMBL" id="GFH55249.1"/>
    </source>
</evidence>
<dbReference type="PROSITE" id="PS01360">
    <property type="entry name" value="ZF_MYND_1"/>
    <property type="match status" value="1"/>
</dbReference>
<dbReference type="InterPro" id="IPR002110">
    <property type="entry name" value="Ankyrin_rpt"/>
</dbReference>
<dbReference type="SMART" id="SM00248">
    <property type="entry name" value="ANK"/>
    <property type="match status" value="3"/>
</dbReference>
<evidence type="ECO:0000256" key="2">
    <source>
        <dbReference type="ARBA" id="ARBA00022737"/>
    </source>
</evidence>
<gene>
    <name evidence="9" type="ORF">CTEN210_11725</name>
</gene>
<feature type="repeat" description="ANK" evidence="6">
    <location>
        <begin position="164"/>
        <end position="196"/>
    </location>
</feature>
<dbReference type="PROSITE" id="PS50297">
    <property type="entry name" value="ANK_REP_REGION"/>
    <property type="match status" value="2"/>
</dbReference>
<dbReference type="InterPro" id="IPR036770">
    <property type="entry name" value="Ankyrin_rpt-contain_sf"/>
</dbReference>
<dbReference type="Gene3D" id="1.25.40.20">
    <property type="entry name" value="Ankyrin repeat-containing domain"/>
    <property type="match status" value="2"/>
</dbReference>
<evidence type="ECO:0000256" key="7">
    <source>
        <dbReference type="PROSITE-ProRule" id="PRU00134"/>
    </source>
</evidence>
<feature type="repeat" description="ANK" evidence="6">
    <location>
        <begin position="131"/>
        <end position="163"/>
    </location>
</feature>
<sequence>MSSDTKCSNCGKGEEETESKKLLRCSVCLSAQYCSSQCQKEAWNIHKKSCTEKGSQALIRAVRDGDTAQVERLSKTARVVNGRVDYKDESQDDSRTLSSWTVMHECVRCTKPDFMKLLLERKAKVDIKDGDGEPPIFCASDAGKDELVKILLRNGADPNFQSHDGWTPLMMAARSKSIESTRALLDAGANVYLGRDMFGRTALDLAEMMASGMGGIRMKQGQTMDEALAEAQGIVNLLSPYYRM</sequence>
<comment type="caution">
    <text evidence="9">The sequence shown here is derived from an EMBL/GenBank/DDBJ whole genome shotgun (WGS) entry which is preliminary data.</text>
</comment>
<dbReference type="SUPFAM" id="SSF144232">
    <property type="entry name" value="HIT/MYND zinc finger-like"/>
    <property type="match status" value="1"/>
</dbReference>
<accession>A0AAD3H9T4</accession>
<dbReference type="InterPro" id="IPR002893">
    <property type="entry name" value="Znf_MYND"/>
</dbReference>
<dbReference type="Pfam" id="PF12796">
    <property type="entry name" value="Ank_2"/>
    <property type="match status" value="1"/>
</dbReference>
<protein>
    <recommendedName>
        <fullName evidence="8">MYND-type domain-containing protein</fullName>
    </recommendedName>
</protein>
<dbReference type="Gene3D" id="6.10.140.2220">
    <property type="match status" value="1"/>
</dbReference>
<keyword evidence="1" id="KW-0479">Metal-binding</keyword>
<evidence type="ECO:0000256" key="3">
    <source>
        <dbReference type="ARBA" id="ARBA00022771"/>
    </source>
</evidence>
<dbReference type="Pfam" id="PF01753">
    <property type="entry name" value="zf-MYND"/>
    <property type="match status" value="1"/>
</dbReference>
<evidence type="ECO:0000256" key="1">
    <source>
        <dbReference type="ARBA" id="ARBA00022723"/>
    </source>
</evidence>
<name>A0AAD3H9T4_9STRA</name>
<proteinExistence type="predicted"/>
<dbReference type="AlphaFoldDB" id="A0AAD3H9T4"/>
<evidence type="ECO:0000313" key="10">
    <source>
        <dbReference type="Proteomes" id="UP001054902"/>
    </source>
</evidence>
<dbReference type="PANTHER" id="PTHR24171">
    <property type="entry name" value="ANKYRIN REPEAT DOMAIN-CONTAINING PROTEIN 39-RELATED"/>
    <property type="match status" value="1"/>
</dbReference>
<dbReference type="GO" id="GO:0008270">
    <property type="term" value="F:zinc ion binding"/>
    <property type="evidence" value="ECO:0007669"/>
    <property type="project" value="UniProtKB-KW"/>
</dbReference>
<feature type="domain" description="MYND-type" evidence="8">
    <location>
        <begin position="7"/>
        <end position="50"/>
    </location>
</feature>
<keyword evidence="3 7" id="KW-0863">Zinc-finger</keyword>
<dbReference type="PROSITE" id="PS50088">
    <property type="entry name" value="ANK_REPEAT"/>
    <property type="match status" value="2"/>
</dbReference>
<keyword evidence="10" id="KW-1185">Reference proteome</keyword>
<evidence type="ECO:0000259" key="8">
    <source>
        <dbReference type="PROSITE" id="PS50865"/>
    </source>
</evidence>
<evidence type="ECO:0000256" key="6">
    <source>
        <dbReference type="PROSITE-ProRule" id="PRU00023"/>
    </source>
</evidence>
<evidence type="ECO:0000256" key="5">
    <source>
        <dbReference type="ARBA" id="ARBA00023043"/>
    </source>
</evidence>
<dbReference type="EMBL" id="BLLK01000047">
    <property type="protein sequence ID" value="GFH55249.1"/>
    <property type="molecule type" value="Genomic_DNA"/>
</dbReference>
<evidence type="ECO:0000256" key="4">
    <source>
        <dbReference type="ARBA" id="ARBA00022833"/>
    </source>
</evidence>
<keyword evidence="2" id="KW-0677">Repeat</keyword>
<organism evidence="9 10">
    <name type="scientific">Chaetoceros tenuissimus</name>
    <dbReference type="NCBI Taxonomy" id="426638"/>
    <lineage>
        <taxon>Eukaryota</taxon>
        <taxon>Sar</taxon>
        <taxon>Stramenopiles</taxon>
        <taxon>Ochrophyta</taxon>
        <taxon>Bacillariophyta</taxon>
        <taxon>Coscinodiscophyceae</taxon>
        <taxon>Chaetocerotophycidae</taxon>
        <taxon>Chaetocerotales</taxon>
        <taxon>Chaetocerotaceae</taxon>
        <taxon>Chaetoceros</taxon>
    </lineage>
</organism>
<reference evidence="9 10" key="1">
    <citation type="journal article" date="2021" name="Sci. Rep.">
        <title>The genome of the diatom Chaetoceros tenuissimus carries an ancient integrated fragment of an extant virus.</title>
        <authorList>
            <person name="Hongo Y."/>
            <person name="Kimura K."/>
            <person name="Takaki Y."/>
            <person name="Yoshida Y."/>
            <person name="Baba S."/>
            <person name="Kobayashi G."/>
            <person name="Nagasaki K."/>
            <person name="Hano T."/>
            <person name="Tomaru Y."/>
        </authorList>
    </citation>
    <scope>NUCLEOTIDE SEQUENCE [LARGE SCALE GENOMIC DNA]</scope>
    <source>
        <strain evidence="9 10">NIES-3715</strain>
    </source>
</reference>
<keyword evidence="4" id="KW-0862">Zinc</keyword>
<dbReference type="SUPFAM" id="SSF48403">
    <property type="entry name" value="Ankyrin repeat"/>
    <property type="match status" value="1"/>
</dbReference>